<reference evidence="2 3" key="1">
    <citation type="submission" date="2019-06" db="EMBL/GenBank/DDBJ databases">
        <title>Sequencing the genomes of 1000 actinobacteria strains.</title>
        <authorList>
            <person name="Klenk H.-P."/>
        </authorList>
    </citation>
    <scope>NUCLEOTIDE SEQUENCE [LARGE SCALE GENOMIC DNA]</scope>
    <source>
        <strain evidence="2 3">DSM 20169</strain>
    </source>
</reference>
<gene>
    <name evidence="2" type="ORF">FB560_2887</name>
</gene>
<keyword evidence="3" id="KW-1185">Reference proteome</keyword>
<dbReference type="RefSeq" id="WP_170198142.1">
    <property type="nucleotide sequence ID" value="NZ_VFOX01000001.1"/>
</dbReference>
<evidence type="ECO:0000256" key="1">
    <source>
        <dbReference type="SAM" id="MobiDB-lite"/>
    </source>
</evidence>
<dbReference type="AlphaFoldDB" id="A0A543BQZ2"/>
<evidence type="ECO:0000313" key="2">
    <source>
        <dbReference type="EMBL" id="TQL87220.1"/>
    </source>
</evidence>
<proteinExistence type="predicted"/>
<dbReference type="Gene3D" id="3.40.50.300">
    <property type="entry name" value="P-loop containing nucleotide triphosphate hydrolases"/>
    <property type="match status" value="1"/>
</dbReference>
<feature type="region of interest" description="Disordered" evidence="1">
    <location>
        <begin position="547"/>
        <end position="581"/>
    </location>
</feature>
<evidence type="ECO:0000313" key="3">
    <source>
        <dbReference type="Proteomes" id="UP000317209"/>
    </source>
</evidence>
<protein>
    <submittedName>
        <fullName evidence="2">Phage terminase large subunit-like protein</fullName>
    </submittedName>
</protein>
<dbReference type="InterPro" id="IPR027417">
    <property type="entry name" value="P-loop_NTPase"/>
</dbReference>
<dbReference type="EMBL" id="VFOX01000001">
    <property type="protein sequence ID" value="TQL87220.1"/>
    <property type="molecule type" value="Genomic_DNA"/>
</dbReference>
<organism evidence="2 3">
    <name type="scientific">Microbacterium saperdae</name>
    <dbReference type="NCBI Taxonomy" id="69368"/>
    <lineage>
        <taxon>Bacteria</taxon>
        <taxon>Bacillati</taxon>
        <taxon>Actinomycetota</taxon>
        <taxon>Actinomycetes</taxon>
        <taxon>Micrococcales</taxon>
        <taxon>Microbacteriaceae</taxon>
        <taxon>Microbacterium</taxon>
    </lineage>
</organism>
<comment type="caution">
    <text evidence="2">The sequence shown here is derived from an EMBL/GenBank/DDBJ whole genome shotgun (WGS) entry which is preliminary data.</text>
</comment>
<dbReference type="Proteomes" id="UP000317209">
    <property type="component" value="Unassembled WGS sequence"/>
</dbReference>
<sequence length="581" mass="64290">MPSSAVKSRPAAPGESIYERTVYEGAKTYGKHVGATEPRIFTKPLRELTPETSHGFSVIAFALDVLGVRLFPWQRALLIRALELNEDGTYRFRKIFVIVGRQNGKTTLLTVLALWWLFMDAESFPEHLAAKDFLILGTAQNLDIAEEAWDAALKRCDPFPDEDDAELVVGDLAVETRRPVKTNGKKSLRLRNKAAYEPRAASRMGGRGKSAARVIMDEMREQQTWDVWGSVSKTKNAIFNSQLWGISSAGDVKSIVLSTLRTGAIKTIREYEAYVETGIQSLEEFANTHDIATALFEWSAPEKCKLLDIDAILQSNPSVGYKAMFFESIWSDLLGDEPDSVKRTEILCDWVTSRSEPFLDGEAWAECADGPVIDEQGIVTDPGSQIADDSRMVLGVDISGNRSMGFISVAGYRPDGVPHIELIAQRANDRWIDEHMVRIREVTGINEVAIQASGCPAADLIKPLRDAGFTVHEIRQSSLLNAPGRIRTRVADRQIRHRGQPALNMAAENGTTRDISNMPVWDLFKSPVDVASINSSTNALYALEQFEPPEKKPTPPPPPQAEAITRTDLATGEPNIALARF</sequence>
<name>A0A543BQZ2_9MICO</name>
<accession>A0A543BQZ2</accession>